<evidence type="ECO:0000313" key="14">
    <source>
        <dbReference type="EMBL" id="ACL80318.1"/>
    </source>
</evidence>
<keyword evidence="9" id="KW-0119">Carbohydrate metabolism</keyword>
<evidence type="ECO:0000259" key="13">
    <source>
        <dbReference type="PROSITE" id="PS51677"/>
    </source>
</evidence>
<dbReference type="PANTHER" id="PTHR46471">
    <property type="entry name" value="CHITIN DEACETYLASE"/>
    <property type="match status" value="1"/>
</dbReference>
<name>B8YIE0_9AGAR</name>
<dbReference type="BRENDA" id="3.1.1.72">
    <property type="organism ID" value="7264"/>
</dbReference>
<evidence type="ECO:0000256" key="1">
    <source>
        <dbReference type="ARBA" id="ARBA00001941"/>
    </source>
</evidence>
<evidence type="ECO:0000256" key="11">
    <source>
        <dbReference type="ARBA" id="ARBA00023316"/>
    </source>
</evidence>
<evidence type="ECO:0000256" key="12">
    <source>
        <dbReference type="SAM" id="SignalP"/>
    </source>
</evidence>
<keyword evidence="8" id="KW-0472">Membrane</keyword>
<dbReference type="GO" id="GO:0071555">
    <property type="term" value="P:cell wall organization"/>
    <property type="evidence" value="ECO:0007669"/>
    <property type="project" value="UniProtKB-KW"/>
</dbReference>
<proteinExistence type="evidence at transcript level"/>
<dbReference type="EMBL" id="FJ536255">
    <property type="protein sequence ID" value="ACL80318.1"/>
    <property type="molecule type" value="mRNA"/>
</dbReference>
<reference evidence="14" key="1">
    <citation type="journal article" date="2009" name="FEMS Microbiol. Lett.">
        <title>Cold-induced gene expression profiles of Vibrio parahaemolyticus: a time-course analysis.</title>
        <authorList>
            <person name="Yang L."/>
            <person name="Zhou D."/>
            <person name="Liu X."/>
            <person name="Han H."/>
            <person name="Zhan L."/>
            <person name="Guo Z."/>
            <person name="Zhang L."/>
            <person name="Qin C."/>
            <person name="Wong H.C."/>
            <person name="Yang R."/>
        </authorList>
    </citation>
    <scope>NUCLEOTIDE SEQUENCE</scope>
    <source>
        <strain evidence="14">V14</strain>
    </source>
</reference>
<dbReference type="GO" id="GO:0005886">
    <property type="term" value="C:plasma membrane"/>
    <property type="evidence" value="ECO:0007669"/>
    <property type="project" value="UniProtKB-SubCell"/>
</dbReference>
<organism evidence="14">
    <name type="scientific">Volvariella volvacea</name>
    <dbReference type="NCBI Taxonomy" id="36659"/>
    <lineage>
        <taxon>Eukaryota</taxon>
        <taxon>Fungi</taxon>
        <taxon>Dikarya</taxon>
        <taxon>Basidiomycota</taxon>
        <taxon>Agaricomycotina</taxon>
        <taxon>Agaricomycetes</taxon>
        <taxon>Agaricomycetidae</taxon>
        <taxon>Agaricales</taxon>
        <taxon>Pluteineae</taxon>
        <taxon>Pluteaceae</taxon>
        <taxon>Volvariella</taxon>
    </lineage>
</organism>
<dbReference type="Gene3D" id="3.20.20.370">
    <property type="entry name" value="Glycoside hydrolase/deacetylase"/>
    <property type="match status" value="1"/>
</dbReference>
<evidence type="ECO:0000256" key="9">
    <source>
        <dbReference type="ARBA" id="ARBA00023277"/>
    </source>
</evidence>
<dbReference type="Pfam" id="PF01522">
    <property type="entry name" value="Polysacc_deac_1"/>
    <property type="match status" value="1"/>
</dbReference>
<evidence type="ECO:0000256" key="8">
    <source>
        <dbReference type="ARBA" id="ARBA00023136"/>
    </source>
</evidence>
<gene>
    <name evidence="14" type="primary">axeII</name>
</gene>
<evidence type="ECO:0000256" key="10">
    <source>
        <dbReference type="ARBA" id="ARBA00023288"/>
    </source>
</evidence>
<feature type="domain" description="NodB homology" evidence="13">
    <location>
        <begin position="43"/>
        <end position="229"/>
    </location>
</feature>
<dbReference type="CDD" id="cd10951">
    <property type="entry name" value="CE4_ClCDA_like"/>
    <property type="match status" value="1"/>
</dbReference>
<dbReference type="SUPFAM" id="SSF88713">
    <property type="entry name" value="Glycoside hydrolase/deacetylase"/>
    <property type="match status" value="1"/>
</dbReference>
<comment type="cofactor">
    <cofactor evidence="1">
        <name>Co(2+)</name>
        <dbReference type="ChEBI" id="CHEBI:48828"/>
    </cofactor>
</comment>
<feature type="signal peptide" evidence="12">
    <location>
        <begin position="1"/>
        <end position="19"/>
    </location>
</feature>
<accession>B8YIE0</accession>
<keyword evidence="11" id="KW-0961">Cell wall biogenesis/degradation</keyword>
<dbReference type="GO" id="GO:0005975">
    <property type="term" value="P:carbohydrate metabolic process"/>
    <property type="evidence" value="ECO:0007669"/>
    <property type="project" value="InterPro"/>
</dbReference>
<dbReference type="InterPro" id="IPR002509">
    <property type="entry name" value="NODB_dom"/>
</dbReference>
<dbReference type="PANTHER" id="PTHR46471:SF2">
    <property type="entry name" value="CHITIN DEACETYLASE-RELATED"/>
    <property type="match status" value="1"/>
</dbReference>
<feature type="chain" id="PRO_5002880954" evidence="12">
    <location>
        <begin position="20"/>
        <end position="253"/>
    </location>
</feature>
<evidence type="ECO:0000256" key="4">
    <source>
        <dbReference type="ARBA" id="ARBA00022622"/>
    </source>
</evidence>
<dbReference type="GO" id="GO:0098552">
    <property type="term" value="C:side of membrane"/>
    <property type="evidence" value="ECO:0007669"/>
    <property type="project" value="UniProtKB-KW"/>
</dbReference>
<dbReference type="GO" id="GO:0046872">
    <property type="term" value="F:metal ion binding"/>
    <property type="evidence" value="ECO:0007669"/>
    <property type="project" value="UniProtKB-KW"/>
</dbReference>
<keyword evidence="4" id="KW-0325">Glycoprotein</keyword>
<evidence type="ECO:0000256" key="5">
    <source>
        <dbReference type="ARBA" id="ARBA00022723"/>
    </source>
</evidence>
<protein>
    <submittedName>
        <fullName evidence="14">Acetyl xylan esterase II</fullName>
        <ecNumber evidence="14">3.1.1.72</ecNumber>
    </submittedName>
</protein>
<evidence type="ECO:0000256" key="7">
    <source>
        <dbReference type="ARBA" id="ARBA00022801"/>
    </source>
</evidence>
<dbReference type="SMR" id="B8YIE0"/>
<dbReference type="AlphaFoldDB" id="B8YIE0"/>
<evidence type="ECO:0000256" key="2">
    <source>
        <dbReference type="ARBA" id="ARBA00004609"/>
    </source>
</evidence>
<keyword evidence="5" id="KW-0479">Metal-binding</keyword>
<keyword evidence="10" id="KW-0449">Lipoprotein</keyword>
<dbReference type="GO" id="GO:0016810">
    <property type="term" value="F:hydrolase activity, acting on carbon-nitrogen (but not peptide) bonds"/>
    <property type="evidence" value="ECO:0007669"/>
    <property type="project" value="InterPro"/>
</dbReference>
<keyword evidence="4" id="KW-0336">GPI-anchor</keyword>
<dbReference type="InterPro" id="IPR011330">
    <property type="entry name" value="Glyco_hydro/deAcase_b/a-brl"/>
</dbReference>
<evidence type="ECO:0000256" key="6">
    <source>
        <dbReference type="ARBA" id="ARBA00022729"/>
    </source>
</evidence>
<keyword evidence="6 12" id="KW-0732">Signal</keyword>
<sequence>MRFSTITTLITAAFGLVAAAPVEEPPVQKRAPAAVYSNCVNPNTVALTFDDGPYQYLYDIAGVLWENGVNKATFFFNGNNWGCIYTAANKAAVKWIYDNGFQVASHTWSHSDLSTLNWDQLHDQFWRVEQALQRITGATPAFMRPPYGSYNNLVREVAGARGQGIVLWNLDSGDSAGISVAAQKQRYTDIANQHPSSIIALNHETYASTVWEVLPHAITTLRNAGYSFVTVAECLGLPAYQSVGAPQTGSWTC</sequence>
<dbReference type="GO" id="GO:0046555">
    <property type="term" value="F:acetylxylan esterase activity"/>
    <property type="evidence" value="ECO:0007669"/>
    <property type="project" value="UniProtKB-EC"/>
</dbReference>
<dbReference type="EC" id="3.1.1.72" evidence="14"/>
<comment type="subcellular location">
    <subcellularLocation>
        <location evidence="2">Cell membrane</location>
        <topology evidence="2">Lipid-anchor</topology>
        <topology evidence="2">GPI-anchor</topology>
    </subcellularLocation>
</comment>
<keyword evidence="7 14" id="KW-0378">Hydrolase</keyword>
<dbReference type="PROSITE" id="PS51677">
    <property type="entry name" value="NODB"/>
    <property type="match status" value="1"/>
</dbReference>
<evidence type="ECO:0000256" key="3">
    <source>
        <dbReference type="ARBA" id="ARBA00022475"/>
    </source>
</evidence>
<keyword evidence="3" id="KW-1003">Cell membrane</keyword>